<keyword evidence="4" id="KW-0547">Nucleotide-binding</keyword>
<dbReference type="PANTHER" id="PTHR11136:SF0">
    <property type="entry name" value="DIHYDROFOLATE SYNTHETASE-RELATED"/>
    <property type="match status" value="1"/>
</dbReference>
<sequence>MVTLNFEELFSKRLGAIKPGLERISRAYDCLGQPAEGAFNILVGGTNGKGGTSGFLWAFLAHGRKAGLFTSPHLRSFGERFQLSHEPLEESHIHDTWHELKEQLGSFYDELSFFELATLIAYDCFAKKGTEFNVMEVGLGGRWDSTNVVNPDLAIVTSISRDHEEFLGSNLLGIAKEKLGICRPNAPLIWGGGGEAEGDPEVESYLDNFCLEHNIPLFRWEKSFSCNGNEFWLSVNATKNHYDFPYGLRRAPTFVKRNFTLAAVAYELIRCHDPSLPELTQVLASFPSPMLPCPNSLVGRFQRMTLDDKYVIFDVCHNPDGMNQLTRNLELSGLQAGTALISILKDKKFDEMLDIAKETFSQVLLFGIEHERGFSLADLAARHQDLAYFGRFSDAWASIPQSNRASPLVICGSVLAVGRVFEQFEKDPKEFTCDQVLLGTWANPESPD</sequence>
<protein>
    <submittedName>
        <fullName evidence="8">Dihydrofolate synthase / folylpolyglutamate synthase</fullName>
    </submittedName>
</protein>
<evidence type="ECO:0000256" key="1">
    <source>
        <dbReference type="ARBA" id="ARBA00008276"/>
    </source>
</evidence>
<gene>
    <name evidence="8" type="ORF">SAMN06296036_107169</name>
</gene>
<dbReference type="InterPro" id="IPR036615">
    <property type="entry name" value="Mur_ligase_C_dom_sf"/>
</dbReference>
<dbReference type="GO" id="GO:0046872">
    <property type="term" value="F:metal ion binding"/>
    <property type="evidence" value="ECO:0007669"/>
    <property type="project" value="UniProtKB-KW"/>
</dbReference>
<reference evidence="9" key="1">
    <citation type="submission" date="2017-04" db="EMBL/GenBank/DDBJ databases">
        <authorList>
            <person name="Varghese N."/>
            <person name="Submissions S."/>
        </authorList>
    </citation>
    <scope>NUCLEOTIDE SEQUENCE [LARGE SCALE GENOMIC DNA]</scope>
    <source>
        <strain evidence="9">RKEM611</strain>
    </source>
</reference>
<comment type="similarity">
    <text evidence="1">Belongs to the folylpolyglutamate synthase family.</text>
</comment>
<dbReference type="Proteomes" id="UP000192907">
    <property type="component" value="Unassembled WGS sequence"/>
</dbReference>
<proteinExistence type="inferred from homology"/>
<evidence type="ECO:0000256" key="3">
    <source>
        <dbReference type="ARBA" id="ARBA00022723"/>
    </source>
</evidence>
<name>A0A1Y6BP83_9BACT</name>
<dbReference type="PROSITE" id="PS01012">
    <property type="entry name" value="FOLYLPOLYGLU_SYNT_2"/>
    <property type="match status" value="1"/>
</dbReference>
<dbReference type="InterPro" id="IPR001645">
    <property type="entry name" value="Folylpolyglutamate_synth"/>
</dbReference>
<dbReference type="RefSeq" id="WP_159455309.1">
    <property type="nucleotide sequence ID" value="NZ_FWZT01000007.1"/>
</dbReference>
<dbReference type="Gene3D" id="3.90.190.20">
    <property type="entry name" value="Mur ligase, C-terminal domain"/>
    <property type="match status" value="1"/>
</dbReference>
<organism evidence="8 9">
    <name type="scientific">Pseudobacteriovorax antillogorgiicola</name>
    <dbReference type="NCBI Taxonomy" id="1513793"/>
    <lineage>
        <taxon>Bacteria</taxon>
        <taxon>Pseudomonadati</taxon>
        <taxon>Bdellovibrionota</taxon>
        <taxon>Oligoflexia</taxon>
        <taxon>Oligoflexales</taxon>
        <taxon>Pseudobacteriovoracaceae</taxon>
        <taxon>Pseudobacteriovorax</taxon>
    </lineage>
</organism>
<keyword evidence="6" id="KW-0460">Magnesium</keyword>
<evidence type="ECO:0000256" key="6">
    <source>
        <dbReference type="ARBA" id="ARBA00022842"/>
    </source>
</evidence>
<dbReference type="UniPathway" id="UPA00077">
    <property type="reaction ID" value="UER00157"/>
</dbReference>
<evidence type="ECO:0000259" key="7">
    <source>
        <dbReference type="Pfam" id="PF08245"/>
    </source>
</evidence>
<dbReference type="Pfam" id="PF08245">
    <property type="entry name" value="Mur_ligase_M"/>
    <property type="match status" value="1"/>
</dbReference>
<dbReference type="SUPFAM" id="SSF53623">
    <property type="entry name" value="MurD-like peptide ligases, catalytic domain"/>
    <property type="match status" value="1"/>
</dbReference>
<keyword evidence="9" id="KW-1185">Reference proteome</keyword>
<dbReference type="EMBL" id="FWZT01000007">
    <property type="protein sequence ID" value="SMF22184.1"/>
    <property type="molecule type" value="Genomic_DNA"/>
</dbReference>
<dbReference type="PANTHER" id="PTHR11136">
    <property type="entry name" value="FOLYLPOLYGLUTAMATE SYNTHASE-RELATED"/>
    <property type="match status" value="1"/>
</dbReference>
<dbReference type="GO" id="GO:0046654">
    <property type="term" value="P:tetrahydrofolate biosynthetic process"/>
    <property type="evidence" value="ECO:0007669"/>
    <property type="project" value="UniProtKB-UniPathway"/>
</dbReference>
<evidence type="ECO:0000313" key="8">
    <source>
        <dbReference type="EMBL" id="SMF22184.1"/>
    </source>
</evidence>
<keyword evidence="5" id="KW-0067">ATP-binding</keyword>
<keyword evidence="2" id="KW-0436">Ligase</keyword>
<dbReference type="Gene3D" id="3.40.1190.10">
    <property type="entry name" value="Mur-like, catalytic domain"/>
    <property type="match status" value="1"/>
</dbReference>
<dbReference type="GO" id="GO:0005524">
    <property type="term" value="F:ATP binding"/>
    <property type="evidence" value="ECO:0007669"/>
    <property type="project" value="UniProtKB-KW"/>
</dbReference>
<dbReference type="SUPFAM" id="SSF53244">
    <property type="entry name" value="MurD-like peptide ligases, peptide-binding domain"/>
    <property type="match status" value="1"/>
</dbReference>
<keyword evidence="3" id="KW-0479">Metal-binding</keyword>
<evidence type="ECO:0000313" key="9">
    <source>
        <dbReference type="Proteomes" id="UP000192907"/>
    </source>
</evidence>
<dbReference type="InterPro" id="IPR013221">
    <property type="entry name" value="Mur_ligase_cen"/>
</dbReference>
<evidence type="ECO:0000256" key="5">
    <source>
        <dbReference type="ARBA" id="ARBA00022840"/>
    </source>
</evidence>
<dbReference type="GO" id="GO:0005737">
    <property type="term" value="C:cytoplasm"/>
    <property type="evidence" value="ECO:0007669"/>
    <property type="project" value="TreeGrafter"/>
</dbReference>
<feature type="domain" description="Mur ligase central" evidence="7">
    <location>
        <begin position="125"/>
        <end position="181"/>
    </location>
</feature>
<dbReference type="STRING" id="1513793.SAMN06296036_107169"/>
<accession>A0A1Y6BP83</accession>
<evidence type="ECO:0000256" key="4">
    <source>
        <dbReference type="ARBA" id="ARBA00022741"/>
    </source>
</evidence>
<dbReference type="NCBIfam" id="TIGR01499">
    <property type="entry name" value="folC"/>
    <property type="match status" value="1"/>
</dbReference>
<dbReference type="InterPro" id="IPR036565">
    <property type="entry name" value="Mur-like_cat_sf"/>
</dbReference>
<evidence type="ECO:0000256" key="2">
    <source>
        <dbReference type="ARBA" id="ARBA00022598"/>
    </source>
</evidence>
<dbReference type="GO" id="GO:0046656">
    <property type="term" value="P:folic acid biosynthetic process"/>
    <property type="evidence" value="ECO:0007669"/>
    <property type="project" value="UniProtKB-KW"/>
</dbReference>
<dbReference type="InterPro" id="IPR018109">
    <property type="entry name" value="Folylpolyglutamate_synth_CS"/>
</dbReference>
<dbReference type="GO" id="GO:0004326">
    <property type="term" value="F:tetrahydrofolylpolyglutamate synthase activity"/>
    <property type="evidence" value="ECO:0007669"/>
    <property type="project" value="UniProtKB-EC"/>
</dbReference>
<dbReference type="GO" id="GO:0008841">
    <property type="term" value="F:dihydrofolate synthase activity"/>
    <property type="evidence" value="ECO:0007669"/>
    <property type="project" value="UniProtKB-EC"/>
</dbReference>
<dbReference type="AlphaFoldDB" id="A0A1Y6BP83"/>